<dbReference type="InterPro" id="IPR050982">
    <property type="entry name" value="Auxin_biosynth/cation_transpt"/>
</dbReference>
<dbReference type="Pfam" id="PF13738">
    <property type="entry name" value="Pyr_redox_3"/>
    <property type="match status" value="1"/>
</dbReference>
<evidence type="ECO:0000256" key="1">
    <source>
        <dbReference type="ARBA" id="ARBA00023002"/>
    </source>
</evidence>
<dbReference type="InterPro" id="IPR036188">
    <property type="entry name" value="FAD/NAD-bd_sf"/>
</dbReference>
<dbReference type="PANTHER" id="PTHR43539:SF78">
    <property type="entry name" value="FLAVIN-CONTAINING MONOOXYGENASE"/>
    <property type="match status" value="1"/>
</dbReference>
<dbReference type="PANTHER" id="PTHR43539">
    <property type="entry name" value="FLAVIN-BINDING MONOOXYGENASE-LIKE PROTEIN (AFU_ORTHOLOGUE AFUA_4G09220)"/>
    <property type="match status" value="1"/>
</dbReference>
<accession>A0A7D3VUM9</accession>
<organism evidence="2 3">
    <name type="scientific">Actinomadura verrucosospora</name>
    <dbReference type="NCBI Taxonomy" id="46165"/>
    <lineage>
        <taxon>Bacteria</taxon>
        <taxon>Bacillati</taxon>
        <taxon>Actinomycetota</taxon>
        <taxon>Actinomycetes</taxon>
        <taxon>Streptosporangiales</taxon>
        <taxon>Thermomonosporaceae</taxon>
        <taxon>Actinomadura</taxon>
    </lineage>
</organism>
<sequence length="238" mass="24954">MFEVATENGQSFTAPTVIAVTGAFGRPHRPHLPGLGSFADMVLHSSQYGRPEEFAGQRVVIAGGGNSAVQIAMELARQSRVTLATRHPLRFMAQRVLGVDTHLWQQRTGLDAAGWARPLLTGGKGIPVFDTGTYRAQIATGNPDPRPMFTGLDGNHVVWQDGPRERVDVVLLATGFRPGAGAGYLEELGALGLDGDLSFLCSRVTGRTGIAFAPAAATAAGSVVAARAGRPVTGDDDP</sequence>
<dbReference type="AlphaFoldDB" id="A0A7D3VUM9"/>
<proteinExistence type="predicted"/>
<name>A0A7D3VUM9_ACTVE</name>
<evidence type="ECO:0000313" key="3">
    <source>
        <dbReference type="Proteomes" id="UP000501240"/>
    </source>
</evidence>
<dbReference type="Proteomes" id="UP000501240">
    <property type="component" value="Chromosome"/>
</dbReference>
<dbReference type="PRINTS" id="PR00469">
    <property type="entry name" value="PNDRDTASEII"/>
</dbReference>
<keyword evidence="2" id="KW-0503">Monooxygenase</keyword>
<reference evidence="2 3" key="1">
    <citation type="submission" date="2020-05" db="EMBL/GenBank/DDBJ databases">
        <title>Actinomadura verrucosospora NRRL-B18236 (PFL_A860) Genome sequencing and assembly.</title>
        <authorList>
            <person name="Samborskyy M."/>
        </authorList>
    </citation>
    <scope>NUCLEOTIDE SEQUENCE [LARGE SCALE GENOMIC DNA]</scope>
    <source>
        <strain evidence="2 3">NRRL:B18236</strain>
    </source>
</reference>
<dbReference type="GO" id="GO:0050660">
    <property type="term" value="F:flavin adenine dinucleotide binding"/>
    <property type="evidence" value="ECO:0007669"/>
    <property type="project" value="TreeGrafter"/>
</dbReference>
<keyword evidence="1" id="KW-0560">Oxidoreductase</keyword>
<dbReference type="Gene3D" id="3.50.50.60">
    <property type="entry name" value="FAD/NAD(P)-binding domain"/>
    <property type="match status" value="1"/>
</dbReference>
<gene>
    <name evidence="2" type="ORF">ACTIVE_5143</name>
</gene>
<dbReference type="GO" id="GO:0004497">
    <property type="term" value="F:monooxygenase activity"/>
    <property type="evidence" value="ECO:0007669"/>
    <property type="project" value="UniProtKB-KW"/>
</dbReference>
<evidence type="ECO:0000313" key="2">
    <source>
        <dbReference type="EMBL" id="QKG23500.1"/>
    </source>
</evidence>
<keyword evidence="3" id="KW-1185">Reference proteome</keyword>
<dbReference type="EMBL" id="CP053892">
    <property type="protein sequence ID" value="QKG23500.1"/>
    <property type="molecule type" value="Genomic_DNA"/>
</dbReference>
<protein>
    <submittedName>
        <fullName evidence="2">Arsenic resistance flavin-binding monooxygenase</fullName>
    </submittedName>
</protein>
<dbReference type="SUPFAM" id="SSF51905">
    <property type="entry name" value="FAD/NAD(P)-binding domain"/>
    <property type="match status" value="1"/>
</dbReference>